<proteinExistence type="predicted"/>
<dbReference type="PANTHER" id="PTHR34823:SF1">
    <property type="entry name" value="CHITIN-BINDING TYPE-4 DOMAIN-CONTAINING PROTEIN"/>
    <property type="match status" value="1"/>
</dbReference>
<dbReference type="RefSeq" id="WP_306019743.1">
    <property type="nucleotide sequence ID" value="NZ_CP129013.1"/>
</dbReference>
<evidence type="ECO:0000259" key="6">
    <source>
        <dbReference type="PROSITE" id="PS50853"/>
    </source>
</evidence>
<feature type="compositionally biased region" description="Basic and acidic residues" evidence="4">
    <location>
        <begin position="357"/>
        <end position="366"/>
    </location>
</feature>
<keyword evidence="7" id="KW-0560">Oxidoreductase</keyword>
<dbReference type="CDD" id="cd00063">
    <property type="entry name" value="FN3"/>
    <property type="match status" value="1"/>
</dbReference>
<dbReference type="InterPro" id="IPR013783">
    <property type="entry name" value="Ig-like_fold"/>
</dbReference>
<feature type="compositionally biased region" description="Acidic residues" evidence="4">
    <location>
        <begin position="242"/>
        <end position="252"/>
    </location>
</feature>
<evidence type="ECO:0000313" key="7">
    <source>
        <dbReference type="EMBL" id="WLR42469.1"/>
    </source>
</evidence>
<dbReference type="GO" id="GO:0004497">
    <property type="term" value="F:monooxygenase activity"/>
    <property type="evidence" value="ECO:0007669"/>
    <property type="project" value="UniProtKB-KW"/>
</dbReference>
<evidence type="ECO:0000313" key="8">
    <source>
        <dbReference type="Proteomes" id="UP001197974"/>
    </source>
</evidence>
<protein>
    <submittedName>
        <fullName evidence="7">Lytic polysaccharide monooxygenase</fullName>
    </submittedName>
</protein>
<dbReference type="InterPro" id="IPR004302">
    <property type="entry name" value="Cellulose/chitin-bd_N"/>
</dbReference>
<dbReference type="SUPFAM" id="SSF49265">
    <property type="entry name" value="Fibronectin type III"/>
    <property type="match status" value="1"/>
</dbReference>
<dbReference type="Gene3D" id="2.60.40.10">
    <property type="entry name" value="Immunoglobulins"/>
    <property type="match status" value="1"/>
</dbReference>
<dbReference type="CDD" id="cd21177">
    <property type="entry name" value="LPMO_AA10"/>
    <property type="match status" value="1"/>
</dbReference>
<gene>
    <name evidence="7" type="ORF">LC087_17505</name>
</gene>
<dbReference type="InterPro" id="IPR036573">
    <property type="entry name" value="CBM_sf_5/12"/>
</dbReference>
<feature type="region of interest" description="Disordered" evidence="4">
    <location>
        <begin position="208"/>
        <end position="261"/>
    </location>
</feature>
<dbReference type="InterPro" id="IPR036116">
    <property type="entry name" value="FN3_sf"/>
</dbReference>
<dbReference type="InterPro" id="IPR003961">
    <property type="entry name" value="FN3_dom"/>
</dbReference>
<feature type="signal peptide" evidence="5">
    <location>
        <begin position="1"/>
        <end position="25"/>
    </location>
</feature>
<dbReference type="Gene3D" id="2.10.10.20">
    <property type="entry name" value="Carbohydrate-binding module superfamily 5/12"/>
    <property type="match status" value="2"/>
</dbReference>
<feature type="chain" id="PRO_5047549530" evidence="5">
    <location>
        <begin position="26"/>
        <end position="472"/>
    </location>
</feature>
<dbReference type="Pfam" id="PF02839">
    <property type="entry name" value="CBM_5_12"/>
    <property type="match status" value="2"/>
</dbReference>
<name>A0ABY9JSU5_9BACI</name>
<keyword evidence="2" id="KW-0378">Hydrolase</keyword>
<dbReference type="PROSITE" id="PS50853">
    <property type="entry name" value="FN3"/>
    <property type="match status" value="1"/>
</dbReference>
<feature type="region of interest" description="Disordered" evidence="4">
    <location>
        <begin position="328"/>
        <end position="383"/>
    </location>
</feature>
<dbReference type="EMBL" id="CP129013">
    <property type="protein sequence ID" value="WLR42469.1"/>
    <property type="molecule type" value="Genomic_DNA"/>
</dbReference>
<reference evidence="7 8" key="1">
    <citation type="submission" date="2023-06" db="EMBL/GenBank/DDBJ databases">
        <title>Five Gram-positive bacteria isolated from mangrove sediments in Shenzhen, Guangdong, China.</title>
        <authorList>
            <person name="Yu S."/>
            <person name="Zheng W."/>
            <person name="Huang Y."/>
        </authorList>
    </citation>
    <scope>NUCLEOTIDE SEQUENCE [LARGE SCALE GENOMIC DNA]</scope>
    <source>
        <strain evidence="7 8">SaN35-3</strain>
    </source>
</reference>
<organism evidence="7 8">
    <name type="scientific">Bacillus carboniphilus</name>
    <dbReference type="NCBI Taxonomy" id="86663"/>
    <lineage>
        <taxon>Bacteria</taxon>
        <taxon>Bacillati</taxon>
        <taxon>Bacillota</taxon>
        <taxon>Bacilli</taxon>
        <taxon>Bacillales</taxon>
        <taxon>Bacillaceae</taxon>
        <taxon>Bacillus</taxon>
    </lineage>
</organism>
<dbReference type="Gene3D" id="2.70.50.50">
    <property type="entry name" value="chitin-binding protein cbp21"/>
    <property type="match status" value="1"/>
</dbReference>
<keyword evidence="3" id="KW-0119">Carbohydrate metabolism</keyword>
<feature type="compositionally biased region" description="Acidic residues" evidence="4">
    <location>
        <begin position="344"/>
        <end position="356"/>
    </location>
</feature>
<feature type="compositionally biased region" description="Acidic residues" evidence="4">
    <location>
        <begin position="217"/>
        <end position="234"/>
    </location>
</feature>
<feature type="compositionally biased region" description="Low complexity" evidence="4">
    <location>
        <begin position="367"/>
        <end position="381"/>
    </location>
</feature>
<dbReference type="SUPFAM" id="SSF51055">
    <property type="entry name" value="Carbohydrate binding domain"/>
    <property type="match status" value="2"/>
</dbReference>
<dbReference type="Proteomes" id="UP001197974">
    <property type="component" value="Chromosome"/>
</dbReference>
<evidence type="ECO:0000256" key="3">
    <source>
        <dbReference type="ARBA" id="ARBA00023326"/>
    </source>
</evidence>
<keyword evidence="7" id="KW-0503">Monooxygenase</keyword>
<sequence length="472" mass="52528">MSLIKTSLKAVALLSAIGIGATISADQADAHGYIEEPASRAYTGSLMKEELGYYEALEIYGFVINSPHAVEGPKGFPEDGPQDGQIASAEGGFGQIDYVMDNQTEDRWIKQDMNSGVNTFTWNYTAPHATSKWHYYITKVDWNPNSPLKSEDFELIGTVEHDGSATNTNLSHDIEVPDDRSGYHIILGVWDVADTDNAFYQVIDVNLNNVPSNNDQATDENDADTSDDTNDASNDETNNNDSSDDATNEDSTNDQAVTAPTGLHVMEVTNQTIDLMWTASENAKHYEIYRDGEKVGQTTETRFIDEEELTANTAYEYYVKAVDSYNNASDSSNVITTKTAQSESNDDSSENTDENSENGHDDHNNTNDDASNNNEGNNESASVQEWDATKIYVEGDQVEYNGALYEALWWTQNKQPEKRYGWKLVSDTALEWDKETIYTGGSTVEYNGKTYKAKWWTQGDTPGSHMVWEEVK</sequence>
<dbReference type="InterPro" id="IPR051024">
    <property type="entry name" value="GlcNAc_Chitin_IntDeg"/>
</dbReference>
<keyword evidence="8" id="KW-1185">Reference proteome</keyword>
<dbReference type="InterPro" id="IPR014756">
    <property type="entry name" value="Ig_E-set"/>
</dbReference>
<dbReference type="Pfam" id="PF00041">
    <property type="entry name" value="fn3"/>
    <property type="match status" value="1"/>
</dbReference>
<keyword evidence="3" id="KW-0624">Polysaccharide degradation</keyword>
<evidence type="ECO:0000256" key="4">
    <source>
        <dbReference type="SAM" id="MobiDB-lite"/>
    </source>
</evidence>
<accession>A0ABY9JSU5</accession>
<dbReference type="CDD" id="cd12215">
    <property type="entry name" value="ChiC_BD"/>
    <property type="match status" value="2"/>
</dbReference>
<keyword evidence="1 5" id="KW-0732">Signal</keyword>
<feature type="compositionally biased region" description="Polar residues" evidence="4">
    <location>
        <begin position="328"/>
        <end position="341"/>
    </location>
</feature>
<evidence type="ECO:0000256" key="2">
    <source>
        <dbReference type="ARBA" id="ARBA00022801"/>
    </source>
</evidence>
<evidence type="ECO:0000256" key="1">
    <source>
        <dbReference type="ARBA" id="ARBA00022729"/>
    </source>
</evidence>
<dbReference type="Pfam" id="PF03067">
    <property type="entry name" value="LPMO_10"/>
    <property type="match status" value="1"/>
</dbReference>
<evidence type="ECO:0000256" key="5">
    <source>
        <dbReference type="SAM" id="SignalP"/>
    </source>
</evidence>
<dbReference type="PANTHER" id="PTHR34823">
    <property type="entry name" value="GLCNAC-BINDING PROTEIN A"/>
    <property type="match status" value="1"/>
</dbReference>
<dbReference type="SMART" id="SM00495">
    <property type="entry name" value="ChtBD3"/>
    <property type="match status" value="2"/>
</dbReference>
<dbReference type="InterPro" id="IPR003610">
    <property type="entry name" value="CBM5/12"/>
</dbReference>
<feature type="domain" description="Fibronectin type-III" evidence="6">
    <location>
        <begin position="259"/>
        <end position="342"/>
    </location>
</feature>
<dbReference type="SUPFAM" id="SSF81296">
    <property type="entry name" value="E set domains"/>
    <property type="match status" value="1"/>
</dbReference>